<dbReference type="SUPFAM" id="SSF53098">
    <property type="entry name" value="Ribonuclease H-like"/>
    <property type="match status" value="1"/>
</dbReference>
<evidence type="ECO:0000313" key="1">
    <source>
        <dbReference type="EMBL" id="OLQ12224.1"/>
    </source>
</evidence>
<dbReference type="Gene3D" id="3.30.420.10">
    <property type="entry name" value="Ribonuclease H-like superfamily/Ribonuclease H"/>
    <property type="match status" value="1"/>
</dbReference>
<dbReference type="OrthoDB" id="410105at2759"/>
<organism evidence="1 2">
    <name type="scientific">Symbiodinium microadriaticum</name>
    <name type="common">Dinoflagellate</name>
    <name type="synonym">Zooxanthella microadriatica</name>
    <dbReference type="NCBI Taxonomy" id="2951"/>
    <lineage>
        <taxon>Eukaryota</taxon>
        <taxon>Sar</taxon>
        <taxon>Alveolata</taxon>
        <taxon>Dinophyceae</taxon>
        <taxon>Suessiales</taxon>
        <taxon>Symbiodiniaceae</taxon>
        <taxon>Symbiodinium</taxon>
    </lineage>
</organism>
<comment type="caution">
    <text evidence="1">The sequence shown here is derived from an EMBL/GenBank/DDBJ whole genome shotgun (WGS) entry which is preliminary data.</text>
</comment>
<reference evidence="1 2" key="1">
    <citation type="submission" date="2016-02" db="EMBL/GenBank/DDBJ databases">
        <title>Genome analysis of coral dinoflagellate symbionts highlights evolutionary adaptations to a symbiotic lifestyle.</title>
        <authorList>
            <person name="Aranda M."/>
            <person name="Li Y."/>
            <person name="Liew Y.J."/>
            <person name="Baumgarten S."/>
            <person name="Simakov O."/>
            <person name="Wilson M."/>
            <person name="Piel J."/>
            <person name="Ashoor H."/>
            <person name="Bougouffa S."/>
            <person name="Bajic V.B."/>
            <person name="Ryu T."/>
            <person name="Ravasi T."/>
            <person name="Bayer T."/>
            <person name="Micklem G."/>
            <person name="Kim H."/>
            <person name="Bhak J."/>
            <person name="Lajeunesse T.C."/>
            <person name="Voolstra C.R."/>
        </authorList>
    </citation>
    <scope>NUCLEOTIDE SEQUENCE [LARGE SCALE GENOMIC DNA]</scope>
    <source>
        <strain evidence="1 2">CCMP2467</strain>
    </source>
</reference>
<accession>A0A1Q9EXQ1</accession>
<dbReference type="Proteomes" id="UP000186817">
    <property type="component" value="Unassembled WGS sequence"/>
</dbReference>
<evidence type="ECO:0000313" key="2">
    <source>
        <dbReference type="Proteomes" id="UP000186817"/>
    </source>
</evidence>
<dbReference type="EMBL" id="LSRX01000047">
    <property type="protein sequence ID" value="OLQ12224.1"/>
    <property type="molecule type" value="Genomic_DNA"/>
</dbReference>
<gene>
    <name evidence="1" type="ORF">AK812_SmicGene3898</name>
</gene>
<proteinExistence type="predicted"/>
<protein>
    <submittedName>
        <fullName evidence="1">Uncharacterized protein</fullName>
    </submittedName>
</protein>
<dbReference type="SUPFAM" id="SSF56219">
    <property type="entry name" value="DNase I-like"/>
    <property type="match status" value="1"/>
</dbReference>
<dbReference type="GO" id="GO:0003676">
    <property type="term" value="F:nucleic acid binding"/>
    <property type="evidence" value="ECO:0007669"/>
    <property type="project" value="InterPro"/>
</dbReference>
<dbReference type="Gene3D" id="3.60.10.10">
    <property type="entry name" value="Endonuclease/exonuclease/phosphatase"/>
    <property type="match status" value="1"/>
</dbReference>
<keyword evidence="2" id="KW-1185">Reference proteome</keyword>
<dbReference type="InterPro" id="IPR036397">
    <property type="entry name" value="RNaseH_sf"/>
</dbReference>
<dbReference type="InterPro" id="IPR012337">
    <property type="entry name" value="RNaseH-like_sf"/>
</dbReference>
<dbReference type="InterPro" id="IPR036691">
    <property type="entry name" value="Endo/exonu/phosph_ase_sf"/>
</dbReference>
<sequence>MIGFRYGEALNPGPASCATVTFAVINPTTILDKEWQIQQVGADVLLASETSANQKVQKIMSSKLRGLGFRCMWGAPTADRFHNTTGQHMLRSYAQGVAAFSRLPCRPPLHPLADDLLASCRITECFVRVQALDIKLIVIYGVPRCLPDAAQHNDHLLSWAYQRASISCVPTIIGGDFNTLPQDLPAWESFANRGWVELGEFATSAHGLELPCTCKGATRFDTFLLPPSLLQFFHGADVLEDCHLFDSHSPMRLHLRVPSAVVPRWIWPCPKDFTTIVRDCAQLEQNYLVQSASVRTAFSDSVPEAKDGDKIRLWAHTIEEAVHSTIRDQHLSSPQQQEYRGLPKAFRGRCKEVDRKQACPPRLPRLARHGDPEPYDEDTTVLGRQRVRQLRRLVTFQQGMAGYRACSGLWPLLFFLGSSVGFPDLAFVDDLVDFVRFDVQAVNRQHAKVKSNLFRYKLQIDVAQYGCAQAFAAVRPPSKPPFQCVQLTSAQEAVTVDVHSHQLRCFRVPDPNKYNLLSQVFFMNVPGQVTQKRADTVTVLFPQDDDVVLPLCGQEADIAHWPQFSSMLHRLTSVAGCLKQRSVVDLSYCVQAEIEACLSKVQRHFEVLGSLGPGLPSTTGAPEGDPISVLAMLGICFVLVASLHNLVQARTYMDNWTWTADLPDCDGPALLILMDLTSSLRLEIDWKKTYVWGTEKTSQTWWRDIGPAFLPTGVDLPVIQHVKELGAFLQFSRKPHRKGFASRVEDAQARLHKLARTPQSGYARARVLQSGIWPFLFFGSEGLSPALTTMQQIRGSAARAVAGNHHTISPFAALYLCPHAQNPEVYVLCHHLRQFRRMGDLFPRLAQTVWQRVTGPHIGQRSVCGPAGALQNLLRRNQWVPKSDGWCKGPLNCAFHVFRSSPQQLTRAVELAWADTVQDNIQHRVGLQAAPPPNARVCHKVLQGLRSWEQKILLRHFAGGYLSGAEKHSWSRGDYEACPLCGLRDTKAHRIFDCPVLQPARQDHTCVLQQVRHEQPHWTHMTFASLPPQADILHLLLQGLRLPPLAPPAPPGRRLCLFTDGSGRHSQVPLARLVTWAVVLADPAACTAIAQREPGAQERGFTVLATGCVPGEQTVPRAEICALIWASAWANQSGGPTEIFVDCQPAIDIWEQWHREGFAAVRRKAAADLFRDVQPQGPCNVYKVKAHQTWQEWLVASERDRWIACGNEAADTAAKSAYDQLPEFLRTTADEVASHCLSQQKLLRKFCRALLAVGLQDIKLRAAIPTAAPAVSTSSGEQLDGFIQTFGSWQPPLCACQLPDHLEENWDGWVFGAAFGRKLLDWLRWVQWPEQPVAPEFAGSISYLELLSHFTMMTGSPPPTVRTTGTKQKYLPLCQALDDLLPCPTCSLVTVFRAALKQLGQRYNFTVIPAVDVKNVAHLQWFGVTAPSPGVNLRPYLPGQWLADFRWICEGDVAHRLGSFCRA</sequence>
<name>A0A1Q9EXQ1_SYMMI</name>